<dbReference type="Proteomes" id="UP001205105">
    <property type="component" value="Unassembled WGS sequence"/>
</dbReference>
<evidence type="ECO:0000256" key="1">
    <source>
        <dbReference type="SAM" id="MobiDB-lite"/>
    </source>
</evidence>
<feature type="compositionally biased region" description="Polar residues" evidence="1">
    <location>
        <begin position="24"/>
        <end position="33"/>
    </location>
</feature>
<dbReference type="AlphaFoldDB" id="A0AAD5DGV1"/>
<proteinExistence type="predicted"/>
<evidence type="ECO:0000313" key="3">
    <source>
        <dbReference type="Proteomes" id="UP001205105"/>
    </source>
</evidence>
<reference evidence="2" key="1">
    <citation type="submission" date="2020-11" db="EMBL/GenBank/DDBJ databases">
        <title>Chlorella ohadii genome sequencing and assembly.</title>
        <authorList>
            <person name="Murik O."/>
            <person name="Treves H."/>
            <person name="Kedem I."/>
            <person name="Shotland Y."/>
            <person name="Kaplan A."/>
        </authorList>
    </citation>
    <scope>NUCLEOTIDE SEQUENCE</scope>
    <source>
        <strain evidence="2">1</strain>
    </source>
</reference>
<gene>
    <name evidence="2" type="ORF">COHA_008418</name>
</gene>
<feature type="compositionally biased region" description="Basic residues" evidence="1">
    <location>
        <begin position="438"/>
        <end position="447"/>
    </location>
</feature>
<feature type="region of interest" description="Disordered" evidence="1">
    <location>
        <begin position="15"/>
        <end position="40"/>
    </location>
</feature>
<name>A0AAD5DGV1_9CHLO</name>
<feature type="compositionally biased region" description="Acidic residues" evidence="1">
    <location>
        <begin position="120"/>
        <end position="142"/>
    </location>
</feature>
<feature type="region of interest" description="Disordered" evidence="1">
    <location>
        <begin position="111"/>
        <end position="143"/>
    </location>
</feature>
<feature type="region of interest" description="Disordered" evidence="1">
    <location>
        <begin position="393"/>
        <end position="447"/>
    </location>
</feature>
<organism evidence="2 3">
    <name type="scientific">Chlorella ohadii</name>
    <dbReference type="NCBI Taxonomy" id="2649997"/>
    <lineage>
        <taxon>Eukaryota</taxon>
        <taxon>Viridiplantae</taxon>
        <taxon>Chlorophyta</taxon>
        <taxon>core chlorophytes</taxon>
        <taxon>Trebouxiophyceae</taxon>
        <taxon>Chlorellales</taxon>
        <taxon>Chlorellaceae</taxon>
        <taxon>Chlorella clade</taxon>
        <taxon>Chlorella</taxon>
    </lineage>
</organism>
<dbReference type="EMBL" id="JADXDR010000143">
    <property type="protein sequence ID" value="KAI7837790.1"/>
    <property type="molecule type" value="Genomic_DNA"/>
</dbReference>
<comment type="caution">
    <text evidence="2">The sequence shown here is derived from an EMBL/GenBank/DDBJ whole genome shotgun (WGS) entry which is preliminary data.</text>
</comment>
<sequence length="447" mass="47939">MLKSFVPPDKLQELEGKLEDFAPSKNSSASSQRPELASPLSRFDASYGAAAAAAGGAGSSAGAAVAEARCEVTTDLLPSGGRLAAAGDMLAFAGATGWKQRSPFLQAGRISGGEQAAAAEQDDEEAAEKEEEMEEEDDEEGGDWQARLRTISTGFYDPGYALALDTERSLVAERILAVLGGRVLAAGAYNDKRGVVYWDVDRLTPQRHWIGAGELLGDGCGDEDKEDALERQYGCRVLNMLQDTMNDDASDNCDTIEVTWGDEPHGCISLQAPDQEILRLVPLGAAAEGGAEPQQVAASMDNSNSVWVFDWPSGRLCSLLTGQLGNLADLSACPTLPHTIAAASLARALSLAGAIEGYHWPECMHRPSDFGHAWDAMEHLIIRYAFKDAPDLSVLPPEAEPDSEMEEYSDSEEDDDDNGSDDGGDEGKEQRRAQCATFRRRSSPSFW</sequence>
<evidence type="ECO:0000313" key="2">
    <source>
        <dbReference type="EMBL" id="KAI7837790.1"/>
    </source>
</evidence>
<keyword evidence="3" id="KW-1185">Reference proteome</keyword>
<accession>A0AAD5DGV1</accession>
<feature type="compositionally biased region" description="Acidic residues" evidence="1">
    <location>
        <begin position="399"/>
        <end position="424"/>
    </location>
</feature>
<protein>
    <submittedName>
        <fullName evidence="2">Uncharacterized protein</fullName>
    </submittedName>
</protein>